<name>A0A6N2ZXU8_KLEOX</name>
<dbReference type="RefSeq" id="WP_115239982.1">
    <property type="nucleotide sequence ID" value="NZ_CACRTM010000018.1"/>
</dbReference>
<proteinExistence type="predicted"/>
<dbReference type="Gene3D" id="3.40.390.80">
    <property type="entry name" value="Peptidase M60, enhancin-like domain 2"/>
    <property type="match status" value="1"/>
</dbReference>
<evidence type="ECO:0000313" key="2">
    <source>
        <dbReference type="EMBL" id="VYT82646.1"/>
    </source>
</evidence>
<evidence type="ECO:0000259" key="1">
    <source>
        <dbReference type="PROSITE" id="PS51723"/>
    </source>
</evidence>
<sequence>MTQEIEQTCYTLQSAPWLDRAGFQKGRKHDHQALGFILPANTVLQVRQPDISNGNATLRLLCNDTAVESTCTLATGWKTVSAAVDTVPFVDTLFTDQPCEFTIVYQQPAATKPLPSWKAGQAEDEFFLSWEKNKSSFALVDLDVITLLLPYADRDNAMKAGLPALHRFYTHLFKCYNEWAGLSDTPDAPWNKNVANRYFVRADKHGTGLAYYGSGWCAQNSATIGEGWLDNVATQWVILHEIGHGYQGKFMQDTTLPVSEVWNNIYASFYQQLTLSQDNHLYVDGWLYSYGQQAVQEVQLMNYIQDQTPVASWGLRPRLQFLMLMLLKAGTTAFRAFNQNYRELANGDNFRPSDHQLIDMLATAIATAAGYDVTPFIELCGFTLENITKENIAALAAIPLYPLYLLLPQSEWDIARQQLGLDSFVWLVDNSELATLSKTGTLSLSFNIDQPEQIYGRTLTIKDNCGTRYSLIVDDETLTLTDIPVGIYQIDPPKGRSQKYRPDRSYIIVKEGANAASINYVRQNDTRARNVRMDFLGLGDAPFARLDVDNEKQQLILDIISATPHSYYPDKLYASVCVLSASGENVFERKMNGTNCATGKEIIPFGPHYHLYITHVEPGRLKASPGYLTLVAGEKFQLMRIDDNGLYNFILDNNPAEDLQVIFEHNAQTIRSQPSLLAQEESVSKNDLWLLLSRMEEPQRSKLLKEYADVLPQDNSEPGELTGKSVTLNLRGQGNKDFCQIVIDNQQHAMTVATRTGAPHPYYVSHTYASITVTGADETVVYHRSYAGATNSLANSETIALAENMIIEVFHDEPFRSSACNDTTHRAVTLKQHNRWRVVKDGLTTCSLIPEEQDEETPDAEEGATELYGDLFIWQLLGENNTRFATMEMDIGGGALTFTASPGVPNKQFTTTYATVNVYNTRGSVVYRQSIKGSSQLGDYIDTAILDEGYIIEVFHAEAGDRSVIINPLNGHSWAQPNTVSWQVTARGLQRL</sequence>
<dbReference type="InterPro" id="IPR031161">
    <property type="entry name" value="Peptidase_M60_dom"/>
</dbReference>
<dbReference type="Gene3D" id="1.10.390.30">
    <property type="entry name" value="Peptidase M60, enhancin-like domain 3"/>
    <property type="match status" value="1"/>
</dbReference>
<dbReference type="EMBL" id="CACRTM010000018">
    <property type="protein sequence ID" value="VYT82646.1"/>
    <property type="molecule type" value="Genomic_DNA"/>
</dbReference>
<dbReference type="PROSITE" id="PS51723">
    <property type="entry name" value="PEPTIDASE_M60"/>
    <property type="match status" value="1"/>
</dbReference>
<dbReference type="InterPro" id="IPR004954">
    <property type="entry name" value="Mucin-bd"/>
</dbReference>
<feature type="domain" description="Peptidase M60" evidence="1">
    <location>
        <begin position="29"/>
        <end position="330"/>
    </location>
</feature>
<gene>
    <name evidence="2" type="ORF">KOLFYP65_03501</name>
</gene>
<reference evidence="2" key="1">
    <citation type="submission" date="2019-11" db="EMBL/GenBank/DDBJ databases">
        <authorList>
            <person name="Feng L."/>
        </authorList>
    </citation>
    <scope>NUCLEOTIDE SEQUENCE</scope>
    <source>
        <strain evidence="2">KOxytocaLFYP65</strain>
    </source>
</reference>
<dbReference type="SMART" id="SM01276">
    <property type="entry name" value="M60-like"/>
    <property type="match status" value="1"/>
</dbReference>
<dbReference type="InterPro" id="IPR042279">
    <property type="entry name" value="Pep_M60_3"/>
</dbReference>
<dbReference type="AlphaFoldDB" id="A0A6N2ZXU8"/>
<protein>
    <submittedName>
        <fullName evidence="2">Viral enhancin protein</fullName>
    </submittedName>
</protein>
<dbReference type="Pfam" id="PF03272">
    <property type="entry name" value="Mucin_bdg"/>
    <property type="match status" value="3"/>
</dbReference>
<organism evidence="2">
    <name type="scientific">Klebsiella oxytoca</name>
    <dbReference type="NCBI Taxonomy" id="571"/>
    <lineage>
        <taxon>Bacteria</taxon>
        <taxon>Pseudomonadati</taxon>
        <taxon>Pseudomonadota</taxon>
        <taxon>Gammaproteobacteria</taxon>
        <taxon>Enterobacterales</taxon>
        <taxon>Enterobacteriaceae</taxon>
        <taxon>Klebsiella/Raoultella group</taxon>
        <taxon>Klebsiella</taxon>
    </lineage>
</organism>
<accession>A0A6N2ZXU8</accession>
<dbReference type="Pfam" id="PF13402">
    <property type="entry name" value="Peptidase_M60"/>
    <property type="match status" value="1"/>
</dbReference>